<dbReference type="Proteomes" id="UP000603640">
    <property type="component" value="Unassembled WGS sequence"/>
</dbReference>
<gene>
    <name evidence="3" type="ORF">H8S84_06265</name>
</gene>
<keyword evidence="1" id="KW-0732">Signal</keyword>
<keyword evidence="4" id="KW-1185">Reference proteome</keyword>
<sequence>MKKALAIILFILVGSAVASAQAVLAPLQQEQHLQQSIKSTLRQAAAPQSLPFFDDFATVSVVPDPNRWINGGVYVNNRYAQEPITINVASFDGLNANGIAYAPGTTGTGASDTLTTQPILLAGLTPADSVYLSFYWQSGGFGDIPDRSEQVYLLLEFRDAAGNWQEVWRQTGLGEVTPFAQVFIGLKDPKYFHNNFQFRFRSVGQRNGIADVWNVDYVLLDRNRRKGQSITRDIAISQGISKLLKHYTAMPAVQFLQNKQQELAVEVKTTVNNLGGLPGAISWRGYIKKQNDAAADTFLRGQGLIPGNARQFAITGVPRIDNLELDKNGFILVHGVRLITNEADPLQRANDSTQRKTVFANYYAYDDGTAEASFSFPGSSSTQVAQRFDLNQPDQVSAFRIYFPRVRTNLAGTSLTFKVWADNNGVPGEILHQQNFQIQYSDKLNEFYEVQLSKPVPVSGSFYIGWQQPGNLFVNVGFDRNEVATGRRFLFTTLNQWTQDTQLQGAIMMRPVLVGEALGLAEEMEAARIKVFPNPADGRIYIEGEYDNLRIYTVTGQQVYQHKYKTESEPIDLKSLAPGFYTLRIQTRKAIITKKIILN</sequence>
<feature type="chain" id="PRO_5037457145" evidence="1">
    <location>
        <begin position="21"/>
        <end position="599"/>
    </location>
</feature>
<proteinExistence type="predicted"/>
<name>A0A923SI69_9BACT</name>
<dbReference type="RefSeq" id="WP_187066383.1">
    <property type="nucleotide sequence ID" value="NZ_JACRVF010000001.1"/>
</dbReference>
<dbReference type="AlphaFoldDB" id="A0A923SI69"/>
<feature type="signal peptide" evidence="1">
    <location>
        <begin position="1"/>
        <end position="20"/>
    </location>
</feature>
<feature type="domain" description="Secretion system C-terminal sorting" evidence="2">
    <location>
        <begin position="531"/>
        <end position="597"/>
    </location>
</feature>
<evidence type="ECO:0000313" key="4">
    <source>
        <dbReference type="Proteomes" id="UP000603640"/>
    </source>
</evidence>
<organism evidence="3 4">
    <name type="scientific">Pontibacter cellulosilyticus</name>
    <dbReference type="NCBI Taxonomy" id="1720253"/>
    <lineage>
        <taxon>Bacteria</taxon>
        <taxon>Pseudomonadati</taxon>
        <taxon>Bacteroidota</taxon>
        <taxon>Cytophagia</taxon>
        <taxon>Cytophagales</taxon>
        <taxon>Hymenobacteraceae</taxon>
        <taxon>Pontibacter</taxon>
    </lineage>
</organism>
<evidence type="ECO:0000256" key="1">
    <source>
        <dbReference type="SAM" id="SignalP"/>
    </source>
</evidence>
<protein>
    <submittedName>
        <fullName evidence="3">T9SS type A sorting domain-containing protein</fullName>
    </submittedName>
</protein>
<evidence type="ECO:0000259" key="2">
    <source>
        <dbReference type="Pfam" id="PF18962"/>
    </source>
</evidence>
<reference evidence="3" key="1">
    <citation type="submission" date="2020-08" db="EMBL/GenBank/DDBJ databases">
        <title>Pontibacter sp. SD6 16S ribosomal RNA gene Genome sequencing and assembly.</title>
        <authorList>
            <person name="Kang M."/>
        </authorList>
    </citation>
    <scope>NUCLEOTIDE SEQUENCE</scope>
    <source>
        <strain evidence="3">SD6</strain>
    </source>
</reference>
<accession>A0A923SI69</accession>
<dbReference type="Pfam" id="PF18962">
    <property type="entry name" value="Por_Secre_tail"/>
    <property type="match status" value="1"/>
</dbReference>
<evidence type="ECO:0000313" key="3">
    <source>
        <dbReference type="EMBL" id="MBC5992438.1"/>
    </source>
</evidence>
<dbReference type="InterPro" id="IPR026444">
    <property type="entry name" value="Secre_tail"/>
</dbReference>
<dbReference type="EMBL" id="JACRVF010000001">
    <property type="protein sequence ID" value="MBC5992438.1"/>
    <property type="molecule type" value="Genomic_DNA"/>
</dbReference>
<dbReference type="NCBIfam" id="TIGR04183">
    <property type="entry name" value="Por_Secre_tail"/>
    <property type="match status" value="1"/>
</dbReference>
<comment type="caution">
    <text evidence="3">The sequence shown here is derived from an EMBL/GenBank/DDBJ whole genome shotgun (WGS) entry which is preliminary data.</text>
</comment>